<dbReference type="InterPro" id="IPR011335">
    <property type="entry name" value="Restrct_endonuc-II-like"/>
</dbReference>
<reference evidence="2 3" key="1">
    <citation type="submission" date="2018-10" db="EMBL/GenBank/DDBJ databases">
        <authorList>
            <person name="Li J."/>
        </authorList>
    </citation>
    <scope>NUCLEOTIDE SEQUENCE [LARGE SCALE GENOMIC DNA]</scope>
    <source>
        <strain evidence="2 3">CCTCC AB209002</strain>
    </source>
</reference>
<dbReference type="InterPro" id="IPR007569">
    <property type="entry name" value="DUF559"/>
</dbReference>
<dbReference type="Proteomes" id="UP000270299">
    <property type="component" value="Unassembled WGS sequence"/>
</dbReference>
<dbReference type="OrthoDB" id="2594539at2"/>
<keyword evidence="3" id="KW-1185">Reference proteome</keyword>
<dbReference type="AlphaFoldDB" id="A0A3L7A0H9"/>
<evidence type="ECO:0000313" key="2">
    <source>
        <dbReference type="EMBL" id="RLP73465.1"/>
    </source>
</evidence>
<dbReference type="RefSeq" id="WP_121671629.1">
    <property type="nucleotide sequence ID" value="NZ_BMXM01000002.1"/>
</dbReference>
<evidence type="ECO:0000313" key="3">
    <source>
        <dbReference type="Proteomes" id="UP000270299"/>
    </source>
</evidence>
<accession>A0A3L7A0H9</accession>
<sequence length="290" mass="32038">MNNEFRLLAECGGIAHSSTLTGKGAKTANLQRLAADGLLLRPRRGWYSLPGADALAVRAVSLGGLVTCVSALHKAGVWCVTDSRLHLAVGAHTGHPPPRSAGIVTHYSLPATRLVGYPLVPVVDALIDQFGCQTRENSIVVLDSALNRGLISRSDLGDIRSRIPRKYRPALDCADGRCESGLETKVRLRLKHRRLRHQTQVQIRGVGRVDILIGDRLVIETDGLEFHTGEAATRDRERDLALHRLGYIVMRLTYAMVMFRWDEVQAVIDGYVSRREHLWTALHVRAGLAR</sequence>
<gene>
    <name evidence="2" type="ORF">D9V29_01905</name>
</gene>
<dbReference type="Pfam" id="PF04480">
    <property type="entry name" value="DUF559"/>
    <property type="match status" value="1"/>
</dbReference>
<dbReference type="SUPFAM" id="SSF52980">
    <property type="entry name" value="Restriction endonuclease-like"/>
    <property type="match status" value="1"/>
</dbReference>
<dbReference type="Gene3D" id="3.40.960.10">
    <property type="entry name" value="VSR Endonuclease"/>
    <property type="match status" value="1"/>
</dbReference>
<organism evidence="2 3">
    <name type="scientific">Mycetocola manganoxydans</name>
    <dbReference type="NCBI Taxonomy" id="699879"/>
    <lineage>
        <taxon>Bacteria</taxon>
        <taxon>Bacillati</taxon>
        <taxon>Actinomycetota</taxon>
        <taxon>Actinomycetes</taxon>
        <taxon>Micrococcales</taxon>
        <taxon>Microbacteriaceae</taxon>
        <taxon>Mycetocola</taxon>
    </lineage>
</organism>
<protein>
    <submittedName>
        <fullName evidence="2">DUF559 domain-containing protein</fullName>
    </submittedName>
</protein>
<comment type="caution">
    <text evidence="2">The sequence shown here is derived from an EMBL/GenBank/DDBJ whole genome shotgun (WGS) entry which is preliminary data.</text>
</comment>
<name>A0A3L7A0H9_9MICO</name>
<dbReference type="EMBL" id="RCUV01000002">
    <property type="protein sequence ID" value="RLP73465.1"/>
    <property type="molecule type" value="Genomic_DNA"/>
</dbReference>
<evidence type="ECO:0000259" key="1">
    <source>
        <dbReference type="Pfam" id="PF04480"/>
    </source>
</evidence>
<feature type="domain" description="DUF559" evidence="1">
    <location>
        <begin position="197"/>
        <end position="268"/>
    </location>
</feature>
<proteinExistence type="predicted"/>